<keyword evidence="1" id="KW-0812">Transmembrane</keyword>
<dbReference type="RefSeq" id="WP_188527147.1">
    <property type="nucleotide sequence ID" value="NZ_BMGI01000002.1"/>
</dbReference>
<sequence length="316" mass="33161">MQQILILLAAMGLGLGVGALTGGFGFSALVCIFAGVFLVTPTLFRLDTAALRLGRAEARPIALNLGLNFVLLAAAALLIGWLSRDLGIAAALFLLALLPGGGMVMAWIRSAGADVRLGFLLSVVNLALILPVTLVFDAFPGLAAPFFPPVEAAGVATGASLRVPPFAPFLVLIVLPFLISRWARDDAPGLVAFAERHARAISQITMAGIVFYLFSLDSAQALFRLDPATLAIGFAATLTFYAVAIALATAFTGDSPEGRAVYWHMVTRYITLALILASFSLDRFGPSFLVPIMLAYVVQLGAAGVLRARMLARATG</sequence>
<feature type="transmembrane region" description="Helical" evidence="1">
    <location>
        <begin position="204"/>
        <end position="223"/>
    </location>
</feature>
<protein>
    <submittedName>
        <fullName evidence="2">Uncharacterized protein</fullName>
    </submittedName>
</protein>
<keyword evidence="1" id="KW-0472">Membrane</keyword>
<feature type="transmembrane region" description="Helical" evidence="1">
    <location>
        <begin position="65"/>
        <end position="82"/>
    </location>
</feature>
<comment type="caution">
    <text evidence="2">The sequence shown here is derived from an EMBL/GenBank/DDBJ whole genome shotgun (WGS) entry which is preliminary data.</text>
</comment>
<dbReference type="Gene3D" id="1.20.1530.20">
    <property type="match status" value="1"/>
</dbReference>
<evidence type="ECO:0000256" key="1">
    <source>
        <dbReference type="SAM" id="Phobius"/>
    </source>
</evidence>
<dbReference type="InterPro" id="IPR038770">
    <property type="entry name" value="Na+/solute_symporter_sf"/>
</dbReference>
<feature type="transmembrane region" description="Helical" evidence="1">
    <location>
        <begin position="261"/>
        <end position="281"/>
    </location>
</feature>
<gene>
    <name evidence="2" type="ORF">GCM10011358_16420</name>
</gene>
<feature type="transmembrane region" description="Helical" evidence="1">
    <location>
        <begin position="26"/>
        <end position="44"/>
    </location>
</feature>
<proteinExistence type="predicted"/>
<evidence type="ECO:0000313" key="3">
    <source>
        <dbReference type="Proteomes" id="UP000617355"/>
    </source>
</evidence>
<dbReference type="EMBL" id="BMGI01000002">
    <property type="protein sequence ID" value="GGD33014.1"/>
    <property type="molecule type" value="Genomic_DNA"/>
</dbReference>
<feature type="transmembrane region" description="Helical" evidence="1">
    <location>
        <begin position="229"/>
        <end position="249"/>
    </location>
</feature>
<keyword evidence="1" id="KW-1133">Transmembrane helix</keyword>
<evidence type="ECO:0000313" key="2">
    <source>
        <dbReference type="EMBL" id="GGD33014.1"/>
    </source>
</evidence>
<keyword evidence="3" id="KW-1185">Reference proteome</keyword>
<organism evidence="2 3">
    <name type="scientific">Sinisalibacter lacisalsi</name>
    <dbReference type="NCBI Taxonomy" id="1526570"/>
    <lineage>
        <taxon>Bacteria</taxon>
        <taxon>Pseudomonadati</taxon>
        <taxon>Pseudomonadota</taxon>
        <taxon>Alphaproteobacteria</taxon>
        <taxon>Rhodobacterales</taxon>
        <taxon>Roseobacteraceae</taxon>
        <taxon>Sinisalibacter</taxon>
    </lineage>
</organism>
<name>A0ABQ1QNV7_9RHOB</name>
<feature type="transmembrane region" description="Helical" evidence="1">
    <location>
        <begin position="120"/>
        <end position="146"/>
    </location>
</feature>
<feature type="transmembrane region" description="Helical" evidence="1">
    <location>
        <begin position="166"/>
        <end position="183"/>
    </location>
</feature>
<reference evidence="3" key="1">
    <citation type="journal article" date="2019" name="Int. J. Syst. Evol. Microbiol.">
        <title>The Global Catalogue of Microorganisms (GCM) 10K type strain sequencing project: providing services to taxonomists for standard genome sequencing and annotation.</title>
        <authorList>
            <consortium name="The Broad Institute Genomics Platform"/>
            <consortium name="The Broad Institute Genome Sequencing Center for Infectious Disease"/>
            <person name="Wu L."/>
            <person name="Ma J."/>
        </authorList>
    </citation>
    <scope>NUCLEOTIDE SEQUENCE [LARGE SCALE GENOMIC DNA]</scope>
    <source>
        <strain evidence="3">CGMCC 1.12922</strain>
    </source>
</reference>
<accession>A0ABQ1QNV7</accession>
<feature type="transmembrane region" description="Helical" evidence="1">
    <location>
        <begin position="88"/>
        <end position="108"/>
    </location>
</feature>
<dbReference type="Proteomes" id="UP000617355">
    <property type="component" value="Unassembled WGS sequence"/>
</dbReference>
<feature type="transmembrane region" description="Helical" evidence="1">
    <location>
        <begin position="287"/>
        <end position="306"/>
    </location>
</feature>